<feature type="coiled-coil region" evidence="1">
    <location>
        <begin position="606"/>
        <end position="633"/>
    </location>
</feature>
<dbReference type="EMBL" id="OX395133">
    <property type="protein sequence ID" value="CAI5782626.1"/>
    <property type="molecule type" value="Genomic_DNA"/>
</dbReference>
<sequence>MEGAQPEQAHIEDITQQLKEEGVDTTAPAKDQLCYVWSLFLRSQEELHSAAGELEKLRQQQVEEMREVENYVAHIRMLTEARDSLATAFERENAQLRVEVTQLQLEQESQQKEVEEMLEQEGLFDIAHSSPSEQVAYLLVERSTLLEKIDALEQKLQSPSCLESLCAAQLQDQLDHIQRTLEDELQEQRKSMQCTKEMTHKSHAEELARQSALLRHTEQHLEEATHRLQLAQAEIRRLTEELATQKENQSKLAPSMAESLKEEVNKVKDSEMSELQKARELNIRLDQEILALRSRVQLLDSERQMFLEQAEKLDEEVPKYQVTEEEPRYVLARTDQTKEQEGCLLQDKKGNLKAEEETSILDEAASESEHNKALHQRCRRAIEGVECQNSQLLHKLRKLEREHEDLVERNEELESLLGETQNQTKDEREQFECEIDGLQRKISRLEAELWKAQKSKSDMTDEETSKVADSQEVEKSKREKVEELESKLLEETEWRKQLACNLEMTQKALKDGKKELHSSKSELLRLRGAAEERDFLHVTLEKLQQENVMLEMKVSELFQECEQLNHILTEGKKPGEILLASRRMCPELTAKERALEDQIHSQGEEREQLRVKLLESKKKTEELEKKVKESYEERRRLWEENMQLRKDMLDLQCQLNIKSTANVRAKREAGFGENPPRKTQTPMGSTDGEPKQGLLGERPEQKEDGHLLWQDVQRIQNLGSSAEKELRYEREKNLKCNILLQQENIKVKAELRQMQLKLSDSAKACSSLTSQWELSQQKVKELELELLRQTQAAKQLSGLREKIAQEKARATEAERKILELQQTLKESHHQVRLSETHVLVRKQLEEQLKEAREEETKAQRQFQEEQQKRKLLDQQTEDLQQQLRHSQENEAQLARTFAELQIQHQHQEAQLRILEEEKKTLSNEHLQCQKYSQKISGQLLGLQQERETLREEYEHILKEVAISVRKQKERQLRHKAKLRRAKETFICEVKQRDVRIRHLENELKLSKSQSEKDAMLIAQVTTENDSLLQEKRKLTQQLHKLEEAERSSKQELSTIQSRVRLLDEENKQLQEWTLQLTGQVGLLERALRSIHSHSLEELKSIGFSEFQPQSKVLPLRSVSFSVMELSDSHGLLKAVQDGKPEDHTERSLLASLPCPPSEIGYLNVASPGETSDLRTEEQTQALCCDHV</sequence>
<feature type="coiled-coil region" evidence="1">
    <location>
        <begin position="526"/>
        <end position="560"/>
    </location>
</feature>
<accession>A0AA35KS63</accession>
<dbReference type="PANTHER" id="PTHR34479">
    <property type="entry name" value="COILED-COIL DOMAIN-CONTAINING PROTEIN 30"/>
    <property type="match status" value="1"/>
</dbReference>
<dbReference type="Proteomes" id="UP001178461">
    <property type="component" value="Chromosome 8"/>
</dbReference>
<gene>
    <name evidence="3" type="ORF">PODLI_1B017098</name>
</gene>
<protein>
    <recommendedName>
        <fullName evidence="5">Coiled-coil domain containing 30</fullName>
    </recommendedName>
</protein>
<dbReference type="Pfam" id="PF15742">
    <property type="entry name" value="DUF4686"/>
    <property type="match status" value="1"/>
</dbReference>
<dbReference type="InterPro" id="IPR031476">
    <property type="entry name" value="DUF4686"/>
</dbReference>
<dbReference type="InterPro" id="IPR052825">
    <property type="entry name" value="CCD-Prefoldin_beta-like"/>
</dbReference>
<keyword evidence="1" id="KW-0175">Coiled coil</keyword>
<evidence type="ECO:0000313" key="3">
    <source>
        <dbReference type="EMBL" id="CAI5782626.1"/>
    </source>
</evidence>
<organism evidence="3 4">
    <name type="scientific">Podarcis lilfordi</name>
    <name type="common">Lilford's wall lizard</name>
    <dbReference type="NCBI Taxonomy" id="74358"/>
    <lineage>
        <taxon>Eukaryota</taxon>
        <taxon>Metazoa</taxon>
        <taxon>Chordata</taxon>
        <taxon>Craniata</taxon>
        <taxon>Vertebrata</taxon>
        <taxon>Euteleostomi</taxon>
        <taxon>Lepidosauria</taxon>
        <taxon>Squamata</taxon>
        <taxon>Bifurcata</taxon>
        <taxon>Unidentata</taxon>
        <taxon>Episquamata</taxon>
        <taxon>Laterata</taxon>
        <taxon>Lacertibaenia</taxon>
        <taxon>Lacertidae</taxon>
        <taxon>Podarcis</taxon>
    </lineage>
</organism>
<feature type="compositionally biased region" description="Basic and acidic residues" evidence="2">
    <location>
        <begin position="453"/>
        <end position="466"/>
    </location>
</feature>
<feature type="region of interest" description="Disordered" evidence="2">
    <location>
        <begin position="453"/>
        <end position="479"/>
    </location>
</feature>
<feature type="coiled-coil region" evidence="1">
    <location>
        <begin position="167"/>
        <end position="316"/>
    </location>
</feature>
<evidence type="ECO:0000256" key="2">
    <source>
        <dbReference type="SAM" id="MobiDB-lite"/>
    </source>
</evidence>
<reference evidence="3" key="1">
    <citation type="submission" date="2022-12" db="EMBL/GenBank/DDBJ databases">
        <authorList>
            <person name="Alioto T."/>
            <person name="Alioto T."/>
            <person name="Gomez Garrido J."/>
        </authorList>
    </citation>
    <scope>NUCLEOTIDE SEQUENCE</scope>
</reference>
<evidence type="ECO:0000313" key="4">
    <source>
        <dbReference type="Proteomes" id="UP001178461"/>
    </source>
</evidence>
<name>A0AA35KS63_9SAUR</name>
<feature type="coiled-coil region" evidence="1">
    <location>
        <begin position="1017"/>
        <end position="1051"/>
    </location>
</feature>
<dbReference type="PANTHER" id="PTHR34479:SF1">
    <property type="entry name" value="COILED-COIL DOMAIN-CONTAINING PROTEIN 30"/>
    <property type="match status" value="1"/>
</dbReference>
<dbReference type="AlphaFoldDB" id="A0AA35KS63"/>
<proteinExistence type="predicted"/>
<feature type="coiled-coil region" evidence="1">
    <location>
        <begin position="779"/>
        <end position="959"/>
    </location>
</feature>
<feature type="region of interest" description="Disordered" evidence="2">
    <location>
        <begin position="667"/>
        <end position="697"/>
    </location>
</feature>
<evidence type="ECO:0008006" key="5">
    <source>
        <dbReference type="Google" id="ProtNLM"/>
    </source>
</evidence>
<keyword evidence="4" id="KW-1185">Reference proteome</keyword>
<evidence type="ECO:0000256" key="1">
    <source>
        <dbReference type="SAM" id="Coils"/>
    </source>
</evidence>
<feature type="coiled-coil region" evidence="1">
    <location>
        <begin position="40"/>
        <end position="120"/>
    </location>
</feature>